<protein>
    <submittedName>
        <fullName evidence="2">Methyltransferase domain-containing protein</fullName>
    </submittedName>
</protein>
<evidence type="ECO:0000313" key="2">
    <source>
        <dbReference type="EMBL" id="MBH0777839.1"/>
    </source>
</evidence>
<dbReference type="GO" id="GO:0032259">
    <property type="term" value="P:methylation"/>
    <property type="evidence" value="ECO:0007669"/>
    <property type="project" value="UniProtKB-KW"/>
</dbReference>
<keyword evidence="2" id="KW-0489">Methyltransferase</keyword>
<feature type="domain" description="Methyltransferase type 11" evidence="1">
    <location>
        <begin position="50"/>
        <end position="141"/>
    </location>
</feature>
<comment type="caution">
    <text evidence="2">The sequence shown here is derived from an EMBL/GenBank/DDBJ whole genome shotgun (WGS) entry which is preliminary data.</text>
</comment>
<sequence length="267" mass="28719">MSTRLDAEYLDPTPLRVRIDTHRRYSENDHHPTEDVLDALALTGAEALADIGCGDARFLADLVAAGHRGPLVGVDTSPAMVAAARTVPGVAGVLADAERMPFEDGTFDALTARHMLYHVPDPQAALGEFRRTTKPGGAVAIVVNHPHTCPRTAELVAAHASSYGVRPDHSFRASVDSDTLPALMAEVFDSVEVHRSDNALVFESAAPLIRFAESLLGFHGVPADHPDRAAVLEDLRTDVTEWFDAHPGAVWRDPKGYIVAVARTDNV</sequence>
<accession>A0A931IAG6</accession>
<dbReference type="GO" id="GO:0008757">
    <property type="term" value="F:S-adenosylmethionine-dependent methyltransferase activity"/>
    <property type="evidence" value="ECO:0007669"/>
    <property type="project" value="InterPro"/>
</dbReference>
<dbReference type="AlphaFoldDB" id="A0A931IAG6"/>
<dbReference type="Gene3D" id="3.40.50.150">
    <property type="entry name" value="Vaccinia Virus protein VP39"/>
    <property type="match status" value="1"/>
</dbReference>
<dbReference type="RefSeq" id="WP_196150165.1">
    <property type="nucleotide sequence ID" value="NZ_JADMLG010000006.1"/>
</dbReference>
<evidence type="ECO:0000313" key="3">
    <source>
        <dbReference type="Proteomes" id="UP000655751"/>
    </source>
</evidence>
<dbReference type="InterPro" id="IPR029063">
    <property type="entry name" value="SAM-dependent_MTases_sf"/>
</dbReference>
<dbReference type="CDD" id="cd02440">
    <property type="entry name" value="AdoMet_MTases"/>
    <property type="match status" value="1"/>
</dbReference>
<keyword evidence="3" id="KW-1185">Reference proteome</keyword>
<proteinExistence type="predicted"/>
<dbReference type="Proteomes" id="UP000655751">
    <property type="component" value="Unassembled WGS sequence"/>
</dbReference>
<gene>
    <name evidence="2" type="ORF">IT779_16305</name>
</gene>
<dbReference type="SUPFAM" id="SSF53335">
    <property type="entry name" value="S-adenosyl-L-methionine-dependent methyltransferases"/>
    <property type="match status" value="1"/>
</dbReference>
<name>A0A931IAG6_9NOCA</name>
<evidence type="ECO:0000259" key="1">
    <source>
        <dbReference type="Pfam" id="PF08241"/>
    </source>
</evidence>
<keyword evidence="2" id="KW-0808">Transferase</keyword>
<dbReference type="PANTHER" id="PTHR43591:SF24">
    <property type="entry name" value="2-METHOXY-6-POLYPRENYL-1,4-BENZOQUINOL METHYLASE, MITOCHONDRIAL"/>
    <property type="match status" value="1"/>
</dbReference>
<dbReference type="Pfam" id="PF08241">
    <property type="entry name" value="Methyltransf_11"/>
    <property type="match status" value="1"/>
</dbReference>
<reference evidence="2" key="1">
    <citation type="submission" date="2020-11" db="EMBL/GenBank/DDBJ databases">
        <title>Nocardia NEAU-351.nov., a novel actinomycete isolated from the cow dung.</title>
        <authorList>
            <person name="Zhang X."/>
        </authorList>
    </citation>
    <scope>NUCLEOTIDE SEQUENCE</scope>
    <source>
        <strain evidence="2">NEAU-351</strain>
    </source>
</reference>
<organism evidence="2 3">
    <name type="scientific">Nocardia bovistercoris</name>
    <dbReference type="NCBI Taxonomy" id="2785916"/>
    <lineage>
        <taxon>Bacteria</taxon>
        <taxon>Bacillati</taxon>
        <taxon>Actinomycetota</taxon>
        <taxon>Actinomycetes</taxon>
        <taxon>Mycobacteriales</taxon>
        <taxon>Nocardiaceae</taxon>
        <taxon>Nocardia</taxon>
    </lineage>
</organism>
<dbReference type="PANTHER" id="PTHR43591">
    <property type="entry name" value="METHYLTRANSFERASE"/>
    <property type="match status" value="1"/>
</dbReference>
<dbReference type="EMBL" id="JADMLG010000006">
    <property type="protein sequence ID" value="MBH0777839.1"/>
    <property type="molecule type" value="Genomic_DNA"/>
</dbReference>
<dbReference type="InterPro" id="IPR013216">
    <property type="entry name" value="Methyltransf_11"/>
</dbReference>